<dbReference type="InterPro" id="IPR003488">
    <property type="entry name" value="DprA"/>
</dbReference>
<name>Q115H4_TRIEI</name>
<accession>Q115H4</accession>
<dbReference type="eggNOG" id="COG0758">
    <property type="taxonomic scope" value="Bacteria"/>
</dbReference>
<evidence type="ECO:0000259" key="2">
    <source>
        <dbReference type="Pfam" id="PF02481"/>
    </source>
</evidence>
<organism evidence="3">
    <name type="scientific">Trichodesmium erythraeum (strain IMS101)</name>
    <dbReference type="NCBI Taxonomy" id="203124"/>
    <lineage>
        <taxon>Bacteria</taxon>
        <taxon>Bacillati</taxon>
        <taxon>Cyanobacteriota</taxon>
        <taxon>Cyanophyceae</taxon>
        <taxon>Oscillatoriophycideae</taxon>
        <taxon>Oscillatoriales</taxon>
        <taxon>Microcoleaceae</taxon>
        <taxon>Trichodesmium</taxon>
    </lineage>
</organism>
<dbReference type="PANTHER" id="PTHR43022:SF1">
    <property type="entry name" value="PROTEIN SMF"/>
    <property type="match status" value="1"/>
</dbReference>
<comment type="similarity">
    <text evidence="1">Belongs to the DprA/Smf family.</text>
</comment>
<feature type="domain" description="Smf/DprA SLOG" evidence="2">
    <location>
        <begin position="99"/>
        <end position="297"/>
    </location>
</feature>
<gene>
    <name evidence="3" type="ordered locus">Tery_1570</name>
</gene>
<evidence type="ECO:0000256" key="1">
    <source>
        <dbReference type="ARBA" id="ARBA00006525"/>
    </source>
</evidence>
<dbReference type="AlphaFoldDB" id="Q115H4"/>
<dbReference type="InterPro" id="IPR057666">
    <property type="entry name" value="DrpA_SLOG"/>
</dbReference>
<dbReference type="EMBL" id="CP000393">
    <property type="protein sequence ID" value="ABG50850.1"/>
    <property type="molecule type" value="Genomic_DNA"/>
</dbReference>
<reference evidence="3" key="1">
    <citation type="submission" date="2006-06" db="EMBL/GenBank/DDBJ databases">
        <title>Complete sequence of Trichodesmium erythraeum IMS101.</title>
        <authorList>
            <consortium name="US DOE Joint Genome Institute"/>
            <person name="Copeland A."/>
            <person name="Lucas S."/>
            <person name="Lapidus A."/>
            <person name="Barry K."/>
            <person name="Detter J.C."/>
            <person name="Glavina del Rio T."/>
            <person name="Hammon N."/>
            <person name="Israni S."/>
            <person name="Dalin E."/>
            <person name="Tice H."/>
            <person name="Pitluck S."/>
            <person name="Kiss H."/>
            <person name="Munk A.C."/>
            <person name="Brettin T."/>
            <person name="Bruce D."/>
            <person name="Han C."/>
            <person name="Tapia R."/>
            <person name="Gilna P."/>
            <person name="Schmutz J."/>
            <person name="Larimer F."/>
            <person name="Land M."/>
            <person name="Hauser L."/>
            <person name="Kyrpides N."/>
            <person name="Kim E."/>
            <person name="Richardson P."/>
        </authorList>
    </citation>
    <scope>NUCLEOTIDE SEQUENCE [LARGE SCALE GENOMIC DNA]</scope>
    <source>
        <strain evidence="3">IMS101</strain>
    </source>
</reference>
<proteinExistence type="inferred from homology"/>
<dbReference type="RefSeq" id="WP_011611226.1">
    <property type="nucleotide sequence ID" value="NC_008312.1"/>
</dbReference>
<evidence type="ECO:0000313" key="3">
    <source>
        <dbReference type="EMBL" id="ABG50850.1"/>
    </source>
</evidence>
<dbReference type="GO" id="GO:0009294">
    <property type="term" value="P:DNA-mediated transformation"/>
    <property type="evidence" value="ECO:0007669"/>
    <property type="project" value="InterPro"/>
</dbReference>
<sequence>MLNHVLSSDAQVTLLLCASFGQNRNIQPQPLTLIEYNIVANFLIKNQVRPGYLLSKNGLDILPKINDKKLNYERLVALLERGGILAITLEKWVNQGLWVLTRSDQNYPIKWKQNLQYLAPVIIYGVGNIELLEKGGLAIVGSRDINEEEVEYTKKVGKVCASEGINVISGGAKGIDQEAMLGTLEFGGTAVGVLANSLNKASVSRKYRDSIRADKLTLISTYDPDAGFSVGNAMGRNKYIYALSDYALVVSSSFNKGGTWAGATEVLKKYKKIPVFVKVQGKVKEGNKALLDKGARSFPFDPWDGNLKDFLVGSKCDLKLSENISLIELETPVNISAKTANLNVETKSNLSIYEGTNPSIYEKVLPIILKNLIRPQKAKSLSKILDVRVGQLRNWLSQACDEEKIVKDEKTAIYRIVAETKQYQNYQISTEELNVYEMVLPILLDNLNKPQKIQDLAKILNVNKSQLEDWLKIAKTEGKIMLEKNSNVYVIYQDIKQLSLFDRVEDEDDEEGLDW</sequence>
<dbReference type="HOGENOM" id="CLU_043668_0_0_3"/>
<dbReference type="KEGG" id="ter:Tery_1570"/>
<dbReference type="SUPFAM" id="SSF102405">
    <property type="entry name" value="MCP/YpsA-like"/>
    <property type="match status" value="1"/>
</dbReference>
<dbReference type="Pfam" id="PF02481">
    <property type="entry name" value="DNA_processg_A"/>
    <property type="match status" value="1"/>
</dbReference>
<dbReference type="STRING" id="203124.Tery_1570"/>
<dbReference type="PANTHER" id="PTHR43022">
    <property type="entry name" value="PROTEIN SMF"/>
    <property type="match status" value="1"/>
</dbReference>
<dbReference type="Gene3D" id="3.40.50.450">
    <property type="match status" value="1"/>
</dbReference>
<protein>
    <recommendedName>
        <fullName evidence="2">Smf/DprA SLOG domain-containing protein</fullName>
    </recommendedName>
</protein>
<dbReference type="OrthoDB" id="9785707at2"/>